<evidence type="ECO:0000256" key="1">
    <source>
        <dbReference type="SAM" id="Phobius"/>
    </source>
</evidence>
<gene>
    <name evidence="2" type="ORF">RhiirC2_535745</name>
</gene>
<sequence>MEFTCHMRYYYAQSVFFCLFFFYIVKSDQNLAYQTITMWFPAMNNIVCMRLFCTSLRSFKLGSGPNPNPTWPSQSLEPDLGNANFLISLRYYLFRVY</sequence>
<evidence type="ECO:0000313" key="2">
    <source>
        <dbReference type="EMBL" id="PKK68567.1"/>
    </source>
</evidence>
<evidence type="ECO:0000313" key="3">
    <source>
        <dbReference type="Proteomes" id="UP000233469"/>
    </source>
</evidence>
<keyword evidence="1" id="KW-1133">Transmembrane helix</keyword>
<reference evidence="2 3" key="1">
    <citation type="submission" date="2016-04" db="EMBL/GenBank/DDBJ databases">
        <title>Genome analyses suggest a sexual origin of heterokaryosis in a supposedly ancient asexual fungus.</title>
        <authorList>
            <person name="Ropars J."/>
            <person name="Sedzielewska K."/>
            <person name="Noel J."/>
            <person name="Charron P."/>
            <person name="Farinelli L."/>
            <person name="Marton T."/>
            <person name="Kruger M."/>
            <person name="Pelin A."/>
            <person name="Brachmann A."/>
            <person name="Corradi N."/>
        </authorList>
    </citation>
    <scope>NUCLEOTIDE SEQUENCE [LARGE SCALE GENOMIC DNA]</scope>
    <source>
        <strain evidence="2 3">C2</strain>
    </source>
</reference>
<keyword evidence="1" id="KW-0472">Membrane</keyword>
<comment type="caution">
    <text evidence="2">The sequence shown here is derived from an EMBL/GenBank/DDBJ whole genome shotgun (WGS) entry which is preliminary data.</text>
</comment>
<accession>A0A2N1N3W5</accession>
<feature type="transmembrane region" description="Helical" evidence="1">
    <location>
        <begin position="31"/>
        <end position="53"/>
    </location>
</feature>
<organism evidence="2 3">
    <name type="scientific">Rhizophagus irregularis</name>
    <dbReference type="NCBI Taxonomy" id="588596"/>
    <lineage>
        <taxon>Eukaryota</taxon>
        <taxon>Fungi</taxon>
        <taxon>Fungi incertae sedis</taxon>
        <taxon>Mucoromycota</taxon>
        <taxon>Glomeromycotina</taxon>
        <taxon>Glomeromycetes</taxon>
        <taxon>Glomerales</taxon>
        <taxon>Glomeraceae</taxon>
        <taxon>Rhizophagus</taxon>
    </lineage>
</organism>
<dbReference type="Proteomes" id="UP000233469">
    <property type="component" value="Unassembled WGS sequence"/>
</dbReference>
<protein>
    <submittedName>
        <fullName evidence="2">Uncharacterized protein</fullName>
    </submittedName>
</protein>
<dbReference type="AlphaFoldDB" id="A0A2N1N3W5"/>
<feature type="transmembrane region" description="Helical" evidence="1">
    <location>
        <begin position="9"/>
        <end position="25"/>
    </location>
</feature>
<keyword evidence="1" id="KW-0812">Transmembrane</keyword>
<proteinExistence type="predicted"/>
<name>A0A2N1N3W5_9GLOM</name>
<dbReference type="EMBL" id="LLXL01000829">
    <property type="protein sequence ID" value="PKK68567.1"/>
    <property type="molecule type" value="Genomic_DNA"/>
</dbReference>
<reference evidence="2 3" key="2">
    <citation type="submission" date="2017-10" db="EMBL/GenBank/DDBJ databases">
        <title>Extensive intraspecific genome diversity in a model arbuscular mycorrhizal fungus.</title>
        <authorList>
            <person name="Chen E.C.H."/>
            <person name="Morin E."/>
            <person name="Baudet D."/>
            <person name="Noel J."/>
            <person name="Ndikumana S."/>
            <person name="Charron P."/>
            <person name="St-Onge C."/>
            <person name="Giorgi J."/>
            <person name="Grigoriev I.V."/>
            <person name="Roux C."/>
            <person name="Martin F.M."/>
            <person name="Corradi N."/>
        </authorList>
    </citation>
    <scope>NUCLEOTIDE SEQUENCE [LARGE SCALE GENOMIC DNA]</scope>
    <source>
        <strain evidence="2 3">C2</strain>
    </source>
</reference>